<evidence type="ECO:0000313" key="4">
    <source>
        <dbReference type="Proteomes" id="UP000006769"/>
    </source>
</evidence>
<accession>K2HSL1</accession>
<dbReference type="AlphaFoldDB" id="K2HSL1"/>
<keyword evidence="1" id="KW-1133">Transmembrane helix</keyword>
<dbReference type="VEuPathDB" id="AmoebaDB:ENU1_142400"/>
<dbReference type="InterPro" id="IPR053215">
    <property type="entry name" value="TKL_Ser/Thr_kinase"/>
</dbReference>
<proteinExistence type="predicted"/>
<gene>
    <name evidence="3" type="ORF">ENU1_142400</name>
</gene>
<dbReference type="SMART" id="SM00261">
    <property type="entry name" value="FU"/>
    <property type="match status" value="4"/>
</dbReference>
<evidence type="ECO:0000256" key="1">
    <source>
        <dbReference type="SAM" id="Phobius"/>
    </source>
</evidence>
<dbReference type="RefSeq" id="XP_008858589.1">
    <property type="nucleotide sequence ID" value="XM_008860367.1"/>
</dbReference>
<keyword evidence="2" id="KW-0732">Signal</keyword>
<feature type="chain" id="PRO_5013152954" evidence="2">
    <location>
        <begin position="16"/>
        <end position="513"/>
    </location>
</feature>
<dbReference type="OMA" id="CIEINIP"/>
<name>K2HSL1_ENTNP</name>
<feature type="transmembrane region" description="Helical" evidence="1">
    <location>
        <begin position="466"/>
        <end position="488"/>
    </location>
</feature>
<dbReference type="SUPFAM" id="SSF57184">
    <property type="entry name" value="Growth factor receptor domain"/>
    <property type="match status" value="3"/>
</dbReference>
<dbReference type="EMBL" id="JH927948">
    <property type="protein sequence ID" value="EKE39075.1"/>
    <property type="molecule type" value="Genomic_DNA"/>
</dbReference>
<dbReference type="InterPro" id="IPR009030">
    <property type="entry name" value="Growth_fac_rcpt_cys_sf"/>
</dbReference>
<dbReference type="InterPro" id="IPR006212">
    <property type="entry name" value="Furin_repeat"/>
</dbReference>
<reference evidence="3 4" key="1">
    <citation type="submission" date="2011-11" db="EMBL/GenBank/DDBJ databases">
        <authorList>
            <person name="Hannick L."/>
            <person name="Karamycheva S."/>
            <person name="Lorenzi H."/>
            <person name="Caler E."/>
        </authorList>
    </citation>
    <scope>NUCLEOTIDE SEQUENCE [LARGE SCALE GENOMIC DNA]</scope>
    <source>
        <strain evidence="3 4">P19</strain>
    </source>
</reference>
<dbReference type="Proteomes" id="UP000006769">
    <property type="component" value="Unassembled WGS sequence"/>
</dbReference>
<dbReference type="GeneID" id="20074766"/>
<evidence type="ECO:0000256" key="2">
    <source>
        <dbReference type="SAM" id="SignalP"/>
    </source>
</evidence>
<keyword evidence="1" id="KW-0472">Membrane</keyword>
<sequence>MIITLFINVLISVIATNDCGAYCNDCNNGRCISCKENFINIEGKCVYFKYIMPNCQIYSGECVSCNYGFVLNNGSCIEINIPNCVEYDQAGTCTQCIIGYFINNKGLCQSCPPNCIECMNNKCLVCADKYYLVNETCTKGDIKNCERYNSFGNCDTCSFGYGVKNGMCEFCAVKDCQDCSLYDDCLLCNGGTKQLFNNSCQNFIPIENCKKYDIDFVKCLECEKGYYLEQSKCFSCPLHCAHCNSNHCNQCNDGYFHDGKMCSRCFLKNCIKCSSSDACEKCKDGYYIYNNTCRKKIEHCKKEHGLKCDECNEGFYLTTDTCIKGVAHCLIHKSHDQCFQCSPGYFLTDNYLCSQCHSSCKTCEGSASFCSSCYNGFIGKDSKCFTCMDKFCSKCTIDRTYCVECESDAYENHNGVCTSCQRDCIQCDGYNHCMYCYNDNQNKTNYSQDGVCLVQENDKKGHDWKLILVACVGIIVTFMVLVGVFIFFNNKYPNWISDCLRKNNWRYSVLPSK</sequence>
<organism evidence="3 4">
    <name type="scientific">Entamoeba nuttalli (strain P19)</name>
    <name type="common">Amoeba</name>
    <dbReference type="NCBI Taxonomy" id="1076696"/>
    <lineage>
        <taxon>Eukaryota</taxon>
        <taxon>Amoebozoa</taxon>
        <taxon>Evosea</taxon>
        <taxon>Archamoebae</taxon>
        <taxon>Mastigamoebida</taxon>
        <taxon>Entamoebidae</taxon>
        <taxon>Entamoeba</taxon>
    </lineage>
</organism>
<feature type="signal peptide" evidence="2">
    <location>
        <begin position="1"/>
        <end position="15"/>
    </location>
</feature>
<evidence type="ECO:0000313" key="3">
    <source>
        <dbReference type="EMBL" id="EKE39075.1"/>
    </source>
</evidence>
<dbReference type="PANTHER" id="PTHR45756">
    <property type="entry name" value="PALMITOYLTRANSFERASE"/>
    <property type="match status" value="1"/>
</dbReference>
<keyword evidence="1" id="KW-0812">Transmembrane</keyword>
<dbReference type="PANTHER" id="PTHR45756:SF1">
    <property type="entry name" value="PROTEIN KINASE DOMAIN CONTAINING PROTEIN"/>
    <property type="match status" value="1"/>
</dbReference>
<dbReference type="OrthoDB" id="300641at2759"/>
<protein>
    <submittedName>
        <fullName evidence="3">CXXC-rich protein</fullName>
    </submittedName>
</protein>
<dbReference type="Gene3D" id="2.10.220.10">
    <property type="entry name" value="Hormone Receptor, Insulin-like Growth Factor Receptor 1, Chain A, domain 2"/>
    <property type="match status" value="2"/>
</dbReference>